<sequence length="108" mass="12607">MEILVNDYNTSLNSILIRLDEPIDDVINYKAKELFLAFDKSFDLKGFIDKQIADNMSNESILKLPEWNQLRELSLVIQRDFNIHSEVKKKILKVVYSSSQLNRIHPSP</sequence>
<protein>
    <submittedName>
        <fullName evidence="1">Uncharacterized protein</fullName>
    </submittedName>
</protein>
<accession>A0A1Z4LRL8</accession>
<evidence type="ECO:0000313" key="1">
    <source>
        <dbReference type="EMBL" id="BAY83900.1"/>
    </source>
</evidence>
<organism evidence="1 2">
    <name type="scientific">Calothrix parasitica NIES-267</name>
    <dbReference type="NCBI Taxonomy" id="1973488"/>
    <lineage>
        <taxon>Bacteria</taxon>
        <taxon>Bacillati</taxon>
        <taxon>Cyanobacteriota</taxon>
        <taxon>Cyanophyceae</taxon>
        <taxon>Nostocales</taxon>
        <taxon>Calotrichaceae</taxon>
        <taxon>Calothrix</taxon>
    </lineage>
</organism>
<reference evidence="1 2" key="1">
    <citation type="submission" date="2017-06" db="EMBL/GenBank/DDBJ databases">
        <title>Genome sequencing of cyanobaciteial culture collection at National Institute for Environmental Studies (NIES).</title>
        <authorList>
            <person name="Hirose Y."/>
            <person name="Shimura Y."/>
            <person name="Fujisawa T."/>
            <person name="Nakamura Y."/>
            <person name="Kawachi M."/>
        </authorList>
    </citation>
    <scope>NUCLEOTIDE SEQUENCE [LARGE SCALE GENOMIC DNA]</scope>
    <source>
        <strain evidence="1 2">NIES-267</strain>
    </source>
</reference>
<name>A0A1Z4LRL8_9CYAN</name>
<dbReference type="EMBL" id="AP018227">
    <property type="protein sequence ID" value="BAY83900.1"/>
    <property type="molecule type" value="Genomic_DNA"/>
</dbReference>
<dbReference type="Proteomes" id="UP000218418">
    <property type="component" value="Chromosome"/>
</dbReference>
<evidence type="ECO:0000313" key="2">
    <source>
        <dbReference type="Proteomes" id="UP000218418"/>
    </source>
</evidence>
<proteinExistence type="predicted"/>
<dbReference type="AlphaFoldDB" id="A0A1Z4LRL8"/>
<gene>
    <name evidence="1" type="ORF">NIES267_33940</name>
</gene>
<keyword evidence="2" id="KW-1185">Reference proteome</keyword>